<protein>
    <recommendedName>
        <fullName evidence="5">Sushi domain-containing protein</fullName>
    </recommendedName>
</protein>
<evidence type="ECO:0000313" key="6">
    <source>
        <dbReference type="Ensembl" id="ENSSFOP00015004251.2"/>
    </source>
</evidence>
<feature type="domain" description="Sushi" evidence="5">
    <location>
        <begin position="364"/>
        <end position="420"/>
    </location>
</feature>
<evidence type="ECO:0000256" key="2">
    <source>
        <dbReference type="ARBA" id="ARBA00022729"/>
    </source>
</evidence>
<reference evidence="6" key="2">
    <citation type="submission" date="2025-08" db="UniProtKB">
        <authorList>
            <consortium name="Ensembl"/>
        </authorList>
    </citation>
    <scope>IDENTIFICATION</scope>
</reference>
<dbReference type="Gene3D" id="2.10.70.10">
    <property type="entry name" value="Complement Module, domain 1"/>
    <property type="match status" value="7"/>
</dbReference>
<feature type="domain" description="Sushi" evidence="5">
    <location>
        <begin position="114"/>
        <end position="172"/>
    </location>
</feature>
<feature type="domain" description="Sushi" evidence="5">
    <location>
        <begin position="246"/>
        <end position="301"/>
    </location>
</feature>
<proteinExistence type="predicted"/>
<dbReference type="InterPro" id="IPR000436">
    <property type="entry name" value="Sushi_SCR_CCP_dom"/>
</dbReference>
<dbReference type="Proteomes" id="UP000694397">
    <property type="component" value="Chromosome 9"/>
</dbReference>
<feature type="domain" description="Sushi" evidence="5">
    <location>
        <begin position="304"/>
        <end position="362"/>
    </location>
</feature>
<organism evidence="6 7">
    <name type="scientific">Scleropages formosus</name>
    <name type="common">Asian bonytongue</name>
    <name type="synonym">Osteoglossum formosum</name>
    <dbReference type="NCBI Taxonomy" id="113540"/>
    <lineage>
        <taxon>Eukaryota</taxon>
        <taxon>Metazoa</taxon>
        <taxon>Chordata</taxon>
        <taxon>Craniata</taxon>
        <taxon>Vertebrata</taxon>
        <taxon>Euteleostomi</taxon>
        <taxon>Actinopterygii</taxon>
        <taxon>Neopterygii</taxon>
        <taxon>Teleostei</taxon>
        <taxon>Osteoglossocephala</taxon>
        <taxon>Osteoglossomorpha</taxon>
        <taxon>Osteoglossiformes</taxon>
        <taxon>Osteoglossidae</taxon>
        <taxon>Scleropages</taxon>
    </lineage>
</organism>
<dbReference type="InterPro" id="IPR051503">
    <property type="entry name" value="ComplSys_Reg/VirEntry_Med"/>
</dbReference>
<feature type="disulfide bond" evidence="4">
    <location>
        <begin position="84"/>
        <end position="111"/>
    </location>
</feature>
<keyword evidence="2" id="KW-0732">Signal</keyword>
<keyword evidence="7" id="KW-1185">Reference proteome</keyword>
<dbReference type="PROSITE" id="PS50923">
    <property type="entry name" value="SUSHI"/>
    <property type="match status" value="5"/>
</dbReference>
<dbReference type="PANTHER" id="PTHR45785">
    <property type="entry name" value="COMPLEMENT FACTOR H-RELATED"/>
    <property type="match status" value="1"/>
</dbReference>
<reference evidence="6 7" key="1">
    <citation type="submission" date="2019-04" db="EMBL/GenBank/DDBJ databases">
        <authorList>
            <consortium name="Wellcome Sanger Institute Data Sharing"/>
        </authorList>
    </citation>
    <scope>NUCLEOTIDE SEQUENCE [LARGE SCALE GENOMIC DNA]</scope>
</reference>
<dbReference type="CDD" id="cd00033">
    <property type="entry name" value="CCP"/>
    <property type="match status" value="3"/>
</dbReference>
<evidence type="ECO:0000259" key="5">
    <source>
        <dbReference type="PROSITE" id="PS50923"/>
    </source>
</evidence>
<feature type="disulfide bond" evidence="4">
    <location>
        <begin position="306"/>
        <end position="349"/>
    </location>
</feature>
<dbReference type="Pfam" id="PF00084">
    <property type="entry name" value="Sushi"/>
    <property type="match status" value="5"/>
</dbReference>
<dbReference type="OrthoDB" id="10051774at2759"/>
<dbReference type="SUPFAM" id="SSF57535">
    <property type="entry name" value="Complement control module/SCR domain"/>
    <property type="match status" value="5"/>
</dbReference>
<evidence type="ECO:0000256" key="3">
    <source>
        <dbReference type="ARBA" id="ARBA00023157"/>
    </source>
</evidence>
<dbReference type="PANTHER" id="PTHR45785:SF7">
    <property type="entry name" value="COMPLEMENT FACTOR H"/>
    <property type="match status" value="1"/>
</dbReference>
<dbReference type="AlphaFoldDB" id="A0A8C9R0V9"/>
<dbReference type="InterPro" id="IPR035976">
    <property type="entry name" value="Sushi/SCR/CCP_sf"/>
</dbReference>
<sequence>MDCGNFEFPADIADTINDKEQLRFSCQIGYTGMVRFTCEDGSWIKNGRGCHPKQCGHPGDTPNGDFTLTKGEDFVFGSEVQYTCKKGYVMVSRVSHRSCLDKGWDNSVPICEEQTCSVLYRSDVDEKSFTQSSYKTGEKVYFTCKGGYRKKENTDYITCTEGVWEPRDMCEGKRFLGKKPITTLSRECPYNTLFLYFSAKEKLCNKPPINQGYIYPVKTTYNNEEILYYACITGYKPTTEGWWGHITCTNRAWSHNPKCIVQRDEYSNGETVHVQCNTGYEQVRRSAECLNGNWILPECTETGLPCKAPPRIENAVIISPYEETYLHASKVTFKCHPLFGIEGKEEVECRNGNWAVLPRCIRKNYCDKPDLKNGKFIPEKETYNNEEEIEYVCHKPYDSIPAGSVTCQNGQWTKRLSCKELPTIENGDRISEKQEGDLYKEVTFQCPRSYKLEGKEIHKLPSTVYVEEGKTYRFTCKSRYYKDTWYWSTNVEGICKNGHMEFPTCK</sequence>
<feature type="domain" description="Sushi" evidence="5">
    <location>
        <begin position="53"/>
        <end position="113"/>
    </location>
</feature>
<evidence type="ECO:0000256" key="4">
    <source>
        <dbReference type="PROSITE-ProRule" id="PRU00302"/>
    </source>
</evidence>
<dbReference type="Ensembl" id="ENSSFOT00015004319.2">
    <property type="protein sequence ID" value="ENSSFOP00015004251.2"/>
    <property type="gene ID" value="ENSSFOG00015002688.2"/>
</dbReference>
<reference evidence="6" key="3">
    <citation type="submission" date="2025-09" db="UniProtKB">
        <authorList>
            <consortium name="Ensembl"/>
        </authorList>
    </citation>
    <scope>IDENTIFICATION</scope>
</reference>
<keyword evidence="1 4" id="KW-0768">Sushi</keyword>
<dbReference type="GeneTree" id="ENSGT00940000154967"/>
<dbReference type="SMART" id="SM00032">
    <property type="entry name" value="CCP"/>
    <property type="match status" value="7"/>
</dbReference>
<name>A0A8C9R0V9_SCLFO</name>
<evidence type="ECO:0000313" key="7">
    <source>
        <dbReference type="Proteomes" id="UP000694397"/>
    </source>
</evidence>
<evidence type="ECO:0000256" key="1">
    <source>
        <dbReference type="ARBA" id="ARBA00022659"/>
    </source>
</evidence>
<accession>A0A8C9R0V9</accession>
<keyword evidence="3 4" id="KW-1015">Disulfide bond</keyword>
<feature type="disulfide bond" evidence="4">
    <location>
        <begin position="116"/>
        <end position="159"/>
    </location>
</feature>
<comment type="caution">
    <text evidence="4">Lacks conserved residue(s) required for the propagation of feature annotation.</text>
</comment>